<evidence type="ECO:0000256" key="1">
    <source>
        <dbReference type="SAM" id="MobiDB-lite"/>
    </source>
</evidence>
<reference evidence="3 4" key="1">
    <citation type="submission" date="2019-08" db="EMBL/GenBank/DDBJ databases">
        <title>In-depth cultivation of the pig gut microbiome towards novel bacterial diversity and tailored functional studies.</title>
        <authorList>
            <person name="Wylensek D."/>
            <person name="Hitch T.C.A."/>
            <person name="Clavel T."/>
        </authorList>
    </citation>
    <scope>NUCLEOTIDE SEQUENCE [LARGE SCALE GENOMIC DNA]</scope>
    <source>
        <strain evidence="3 4">BBE-744-WT-12</strain>
    </source>
</reference>
<evidence type="ECO:0000313" key="3">
    <source>
        <dbReference type="EMBL" id="MST97091.1"/>
    </source>
</evidence>
<dbReference type="RefSeq" id="WP_154417907.1">
    <property type="nucleotide sequence ID" value="NZ_VUNS01000007.1"/>
</dbReference>
<gene>
    <name evidence="3" type="ORF">FYJ85_08550</name>
</gene>
<dbReference type="EMBL" id="VUNS01000007">
    <property type="protein sequence ID" value="MST97091.1"/>
    <property type="molecule type" value="Genomic_DNA"/>
</dbReference>
<protein>
    <submittedName>
        <fullName evidence="3">Uncharacterized protein</fullName>
    </submittedName>
</protein>
<name>A0A844G378_9BACT</name>
<organism evidence="3 4">
    <name type="scientific">Victivallis lenta</name>
    <dbReference type="NCBI Taxonomy" id="2606640"/>
    <lineage>
        <taxon>Bacteria</taxon>
        <taxon>Pseudomonadati</taxon>
        <taxon>Lentisphaerota</taxon>
        <taxon>Lentisphaeria</taxon>
        <taxon>Victivallales</taxon>
        <taxon>Victivallaceae</taxon>
        <taxon>Victivallis</taxon>
    </lineage>
</organism>
<evidence type="ECO:0000256" key="2">
    <source>
        <dbReference type="SAM" id="SignalP"/>
    </source>
</evidence>
<sequence>MLRLLLLSFCSSAAILLPAAELRIALFTPAQGDAAAFRKLVNSSVIGAPAGQLERLKAALSEAKPQPTPPVTLLTDGLKGKRVESGRSGNLNTLAFADPAKRQLQILVWNTGSTRGFAELVMADAGRFFGSKRVDLRLKLLTTDEKEKQPSTDRGDHAILDGALNFGIPLPPESAALLELAPSGQLEPDETAPAVSAETDRKAAELPPGARNEFADPHFLRHRTTGMNGGVYVQFQGEFCPVSGGGLRIDAGRSLALRVLRVQGSGRFYAYYEARATESVKLVLEVNFMQRQKLLARRKLVAEPGREWQRHMGSYPIPAGTTHVNCTLTGGPAEVRGLGITK</sequence>
<feature type="region of interest" description="Disordered" evidence="1">
    <location>
        <begin position="187"/>
        <end position="215"/>
    </location>
</feature>
<accession>A0A844G378</accession>
<dbReference type="Proteomes" id="UP000435649">
    <property type="component" value="Unassembled WGS sequence"/>
</dbReference>
<proteinExistence type="predicted"/>
<evidence type="ECO:0000313" key="4">
    <source>
        <dbReference type="Proteomes" id="UP000435649"/>
    </source>
</evidence>
<keyword evidence="2" id="KW-0732">Signal</keyword>
<feature type="chain" id="PRO_5032796253" evidence="2">
    <location>
        <begin position="20"/>
        <end position="342"/>
    </location>
</feature>
<feature type="signal peptide" evidence="2">
    <location>
        <begin position="1"/>
        <end position="19"/>
    </location>
</feature>
<comment type="caution">
    <text evidence="3">The sequence shown here is derived from an EMBL/GenBank/DDBJ whole genome shotgun (WGS) entry which is preliminary data.</text>
</comment>
<keyword evidence="4" id="KW-1185">Reference proteome</keyword>
<dbReference type="AlphaFoldDB" id="A0A844G378"/>